<organism evidence="2 3">
    <name type="scientific">Pichia angusta</name>
    <name type="common">Yeast</name>
    <name type="synonym">Hansenula polymorpha</name>
    <dbReference type="NCBI Taxonomy" id="870730"/>
    <lineage>
        <taxon>Eukaryota</taxon>
        <taxon>Fungi</taxon>
        <taxon>Dikarya</taxon>
        <taxon>Ascomycota</taxon>
        <taxon>Saccharomycotina</taxon>
        <taxon>Pichiomycetes</taxon>
        <taxon>Pichiales</taxon>
        <taxon>Pichiaceae</taxon>
        <taxon>Ogataea</taxon>
    </lineage>
</organism>
<name>A0ABQ7RT85_PICAN</name>
<protein>
    <recommendedName>
        <fullName evidence="4">Protein MTH1</fullName>
    </recommendedName>
</protein>
<dbReference type="Proteomes" id="UP001197328">
    <property type="component" value="Unassembled WGS sequence"/>
</dbReference>
<proteinExistence type="predicted"/>
<dbReference type="Pfam" id="PF17235">
    <property type="entry name" value="STD1"/>
    <property type="match status" value="1"/>
</dbReference>
<feature type="region of interest" description="Disordered" evidence="1">
    <location>
        <begin position="1"/>
        <end position="90"/>
    </location>
</feature>
<evidence type="ECO:0000313" key="3">
    <source>
        <dbReference type="Proteomes" id="UP001197328"/>
    </source>
</evidence>
<dbReference type="InterPro" id="IPR035189">
    <property type="entry name" value="Std1/Mth1"/>
</dbReference>
<evidence type="ECO:0000313" key="2">
    <source>
        <dbReference type="EMBL" id="KAG7847238.1"/>
    </source>
</evidence>
<gene>
    <name evidence="2" type="ORF">KL940_003984</name>
</gene>
<keyword evidence="3" id="KW-1185">Reference proteome</keyword>
<evidence type="ECO:0008006" key="4">
    <source>
        <dbReference type="Google" id="ProtNLM"/>
    </source>
</evidence>
<feature type="compositionally biased region" description="Basic and acidic residues" evidence="1">
    <location>
        <begin position="1"/>
        <end position="13"/>
    </location>
</feature>
<dbReference type="EMBL" id="JAHLVD010000011">
    <property type="protein sequence ID" value="KAG7847238.1"/>
    <property type="molecule type" value="Genomic_DNA"/>
</dbReference>
<comment type="caution">
    <text evidence="2">The sequence shown here is derived from an EMBL/GenBank/DDBJ whole genome shotgun (WGS) entry which is preliminary data.</text>
</comment>
<accession>A0ABQ7RT85</accession>
<sequence>MTHEFPELRKYDPEPSNASVARTNERTPDPAAVPGQVRRTAGPAQQVPSGGVVSALELRPRETRVRGVSVSGLQETRQGARGAEEGSLELSGDVQRHLQNLQERTSAKRPETVQPATEQEPSLKYGSSPLRRAITVSSQDSSDDASTESEPAQLRRTSTVQTADSSLFSHLTQIYTNTTLPTQVSEPAAVPEGCISLADALPHDFRDYYSPDLQTLRFPNGRPTFTKRGLRDWELNDLRSLLIVDGLRPEWHGKVPQVVSPYPTIPLRIQVLPLDATDTEYVQLLASSDIYKESRFDEDFRRKTANYIVQQARQRHASQFQSSVFLKYEWRNIVENYLLNLAIENQCRYEFKVKISGLKKLKHEGTQREEVLYKKALKNRIELTDEVKFQVWQEVQRSVYKSLGSV</sequence>
<evidence type="ECO:0000256" key="1">
    <source>
        <dbReference type="SAM" id="MobiDB-lite"/>
    </source>
</evidence>
<reference evidence="2 3" key="1">
    <citation type="journal article" date="2021" name="G3 (Bethesda)">
        <title>Genomic diversity, chromosomal rearrangements, and interspecies hybridization in the ogataea polymorpha species complex.</title>
        <authorList>
            <person name="Hanson S.J."/>
            <person name="Cinneide E.O."/>
            <person name="Salzberg L.I."/>
            <person name="Wolfe K.H."/>
            <person name="McGowan J."/>
            <person name="Fitzpatrick D.A."/>
            <person name="Matlin K."/>
        </authorList>
    </citation>
    <scope>NUCLEOTIDE SEQUENCE [LARGE SCALE GENOMIC DNA]</scope>
    <source>
        <strain evidence="2">51-138</strain>
    </source>
</reference>
<feature type="region of interest" description="Disordered" evidence="1">
    <location>
        <begin position="102"/>
        <end position="161"/>
    </location>
</feature>